<dbReference type="EC" id="4.2.-.-" evidence="4"/>
<dbReference type="GO" id="GO:0002161">
    <property type="term" value="F:aminoacyl-tRNA deacylase activity"/>
    <property type="evidence" value="ECO:0007669"/>
    <property type="project" value="InterPro"/>
</dbReference>
<dbReference type="RefSeq" id="WP_368497342.1">
    <property type="nucleotide sequence ID" value="NZ_CP162511.1"/>
</dbReference>
<evidence type="ECO:0000256" key="5">
    <source>
        <dbReference type="SAM" id="MobiDB-lite"/>
    </source>
</evidence>
<dbReference type="NCBIfam" id="TIGR00011">
    <property type="entry name" value="YbaK_EbsC"/>
    <property type="match status" value="1"/>
</dbReference>
<dbReference type="InterPro" id="IPR036754">
    <property type="entry name" value="YbaK/aa-tRNA-synt-asso_dom_sf"/>
</dbReference>
<evidence type="ECO:0000259" key="6">
    <source>
        <dbReference type="Pfam" id="PF04073"/>
    </source>
</evidence>
<dbReference type="InterPro" id="IPR007214">
    <property type="entry name" value="YbaK/aa-tRNA-synth-assoc-dom"/>
</dbReference>
<keyword evidence="2 4" id="KW-0648">Protein biosynthesis</keyword>
<name>A0AB39BF23_9MICO</name>
<dbReference type="SUPFAM" id="SSF55826">
    <property type="entry name" value="YbaK/ProRS associated domain"/>
    <property type="match status" value="1"/>
</dbReference>
<dbReference type="Gene3D" id="3.90.960.10">
    <property type="entry name" value="YbaK/aminoacyl-tRNA synthetase-associated domain"/>
    <property type="match status" value="1"/>
</dbReference>
<dbReference type="InterPro" id="IPR004369">
    <property type="entry name" value="Prolyl-tRNA_editing_YbaK/EbsC"/>
</dbReference>
<dbReference type="GO" id="GO:0006412">
    <property type="term" value="P:translation"/>
    <property type="evidence" value="ECO:0007669"/>
    <property type="project" value="UniProtKB-KW"/>
</dbReference>
<evidence type="ECO:0000256" key="4">
    <source>
        <dbReference type="PIRNR" id="PIRNR006181"/>
    </source>
</evidence>
<comment type="similarity">
    <text evidence="1 4">Belongs to the prolyl-tRNA editing family. YbaK/EbsC subfamily.</text>
</comment>
<dbReference type="PANTHER" id="PTHR30411:SF0">
    <property type="entry name" value="CYS-TRNA(PRO)_CYS-TRNA(CYS) DEACYLASE YBAK"/>
    <property type="match status" value="1"/>
</dbReference>
<evidence type="ECO:0000256" key="1">
    <source>
        <dbReference type="ARBA" id="ARBA00009798"/>
    </source>
</evidence>
<protein>
    <recommendedName>
        <fullName evidence="4">Cys-tRNA(Pro)/Cys-tRNA(Cys) deacylase</fullName>
        <ecNumber evidence="4">4.2.-.-</ecNumber>
    </recommendedName>
</protein>
<dbReference type="Pfam" id="PF04073">
    <property type="entry name" value="tRNA_edit"/>
    <property type="match status" value="1"/>
</dbReference>
<feature type="compositionally biased region" description="Low complexity" evidence="5">
    <location>
        <begin position="7"/>
        <end position="18"/>
    </location>
</feature>
<gene>
    <name evidence="7" type="primary">ybaK</name>
    <name evidence="7" type="ORF">ABFY20_16760</name>
</gene>
<evidence type="ECO:0000313" key="7">
    <source>
        <dbReference type="EMBL" id="XDI04964.1"/>
    </source>
</evidence>
<organism evidence="7">
    <name type="scientific">Herbiconiux sp. A18JL235</name>
    <dbReference type="NCBI Taxonomy" id="3152363"/>
    <lineage>
        <taxon>Bacteria</taxon>
        <taxon>Bacillati</taxon>
        <taxon>Actinomycetota</taxon>
        <taxon>Actinomycetes</taxon>
        <taxon>Micrococcales</taxon>
        <taxon>Microbacteriaceae</taxon>
        <taxon>Herbiconiux</taxon>
    </lineage>
</organism>
<dbReference type="AlphaFoldDB" id="A0AB39BF23"/>
<evidence type="ECO:0000256" key="3">
    <source>
        <dbReference type="ARBA" id="ARBA00023239"/>
    </source>
</evidence>
<reference evidence="7" key="1">
    <citation type="submission" date="2024-05" db="EMBL/GenBank/DDBJ databases">
        <title>Herbiconiux sp. A18JL235.</title>
        <authorList>
            <person name="Zhang G."/>
        </authorList>
    </citation>
    <scope>NUCLEOTIDE SEQUENCE</scope>
    <source>
        <strain evidence="7">A18JL235</strain>
    </source>
</reference>
<accession>A0AB39BF23</accession>
<dbReference type="PIRSF" id="PIRSF006181">
    <property type="entry name" value="EbsC_YbaK"/>
    <property type="match status" value="1"/>
</dbReference>
<keyword evidence="3 4" id="KW-0456">Lyase</keyword>
<sequence>MAKKSQAGAARSARAGRGASAGGGPTTAATVVLAAAGVSFTAHTYVHDDSVTDFGAEAVRELGLPAERVFKTLMVETDAGLGVGIVPVSDQLDLKALAAELGAKKAAMADRALAERKSGYVVGGISPIGQKTPVATVLDESALAFDTILVSGGRRGFDVELAPAELLRVVGGRAAPIRRAR</sequence>
<feature type="domain" description="YbaK/aminoacyl-tRNA synthetase-associated" evidence="6">
    <location>
        <begin position="56"/>
        <end position="168"/>
    </location>
</feature>
<evidence type="ECO:0000256" key="2">
    <source>
        <dbReference type="ARBA" id="ARBA00022917"/>
    </source>
</evidence>
<dbReference type="EMBL" id="CP162511">
    <property type="protein sequence ID" value="XDI04964.1"/>
    <property type="molecule type" value="Genomic_DNA"/>
</dbReference>
<feature type="region of interest" description="Disordered" evidence="5">
    <location>
        <begin position="1"/>
        <end position="24"/>
    </location>
</feature>
<dbReference type="GO" id="GO:0016829">
    <property type="term" value="F:lyase activity"/>
    <property type="evidence" value="ECO:0007669"/>
    <property type="project" value="UniProtKB-KW"/>
</dbReference>
<proteinExistence type="inferred from homology"/>
<dbReference type="CDD" id="cd00002">
    <property type="entry name" value="YbaK_deacylase"/>
    <property type="match status" value="1"/>
</dbReference>
<dbReference type="PANTHER" id="PTHR30411">
    <property type="entry name" value="CYTOPLASMIC PROTEIN"/>
    <property type="match status" value="1"/>
</dbReference>